<name>A0ACC2V467_9TREE</name>
<evidence type="ECO:0000313" key="1">
    <source>
        <dbReference type="EMBL" id="KAJ9093446.1"/>
    </source>
</evidence>
<sequence length="854" mass="91728">MGEDHYNAHEASQKMDIDDEDAFLYGDPEPIDTVAAPGGVVNDVVKTEEAEQNAQHNSNSNGLVPGEYSNGAAPSTKFEEDDYDPYGDEPDAAEEKPSTTALKAETKNGGEAGPLAEEEDDMSEDEEEGEEDEDDEDDGLDIVVTAPQRSMDFRNVATTSTSSGPAPNIVVSGFGMNAASLAGKAPPVSTPKTSRVSATLSGAVTTPQGALPNASNPSDGTPQANPLLGEPGPVQGEPPQAVSSIADDPAHSLEARVAAATSEHATHLTGETARILPPSDLPAPHAPGSQPVPPNPYAFTLEPPTMRDADSIYDYDMKVMNASGQPWRQRGSDMSRWFNYGFDEFTWRRYCEYRKEMIKGIEAMKQIPMEQPLSLEAASMLHLPLPQGMMQQANAGMSSGMSGDAANLNPSAGVGTSNQDAGKEEGEQTPELAGQNNDAMNSMMQMGFPMNPEQMQQQMMMMQQQMMGGNMQNNTAEGDANNAQAGASGNAEDGNQQQDMQAMMAAMGGMPGMDMQTMMSMFGMGMPGMGNMNGMSDMSGFQNMAQMSQAMGNFGNNSPVPGMMGDGSANPQRGPQPGIPTGPGHHNMRGGFRGRGRGAALRGRGGNALPLGPRSTIPNAPKGPKASRHRDALPEAQKAGLDYGGEPEAKPSTGAASNDGADNAPTRAPLPSRQELTRAHTPSESEDDGRRSKHVSPKRESRRNSPKEQDQNRDAEEPMEGPHSGRDSEGDHSDTRTDDRTKSSTTVRRSTRETRDSGSRSAQHRDSKTSGERTRGDRYRSSRDDRSGKDDRSRGSRRSSRSPARRRDDDHDKDRKSSSRHHRTRSDKDGSVVDEEEEVKKEPRRSTRNEAEKS</sequence>
<dbReference type="EMBL" id="JASBWS010000155">
    <property type="protein sequence ID" value="KAJ9093446.1"/>
    <property type="molecule type" value="Genomic_DNA"/>
</dbReference>
<organism evidence="1 2">
    <name type="scientific">Naganishia adeliensis</name>
    <dbReference type="NCBI Taxonomy" id="92952"/>
    <lineage>
        <taxon>Eukaryota</taxon>
        <taxon>Fungi</taxon>
        <taxon>Dikarya</taxon>
        <taxon>Basidiomycota</taxon>
        <taxon>Agaricomycotina</taxon>
        <taxon>Tremellomycetes</taxon>
        <taxon>Filobasidiales</taxon>
        <taxon>Filobasidiaceae</taxon>
        <taxon>Naganishia</taxon>
    </lineage>
</organism>
<evidence type="ECO:0000313" key="2">
    <source>
        <dbReference type="Proteomes" id="UP001230649"/>
    </source>
</evidence>
<gene>
    <name evidence="1" type="ORF">QFC20_007128</name>
</gene>
<dbReference type="Proteomes" id="UP001230649">
    <property type="component" value="Unassembled WGS sequence"/>
</dbReference>
<proteinExistence type="predicted"/>
<keyword evidence="2" id="KW-1185">Reference proteome</keyword>
<accession>A0ACC2V467</accession>
<protein>
    <submittedName>
        <fullName evidence="1">Uncharacterized protein</fullName>
    </submittedName>
</protein>
<reference evidence="1" key="1">
    <citation type="submission" date="2023-04" db="EMBL/GenBank/DDBJ databases">
        <title>Draft Genome sequencing of Naganishia species isolated from polar environments using Oxford Nanopore Technology.</title>
        <authorList>
            <person name="Leo P."/>
            <person name="Venkateswaran K."/>
        </authorList>
    </citation>
    <scope>NUCLEOTIDE SEQUENCE</scope>
    <source>
        <strain evidence="1">MNA-CCFEE 5262</strain>
    </source>
</reference>
<comment type="caution">
    <text evidence="1">The sequence shown here is derived from an EMBL/GenBank/DDBJ whole genome shotgun (WGS) entry which is preliminary data.</text>
</comment>